<dbReference type="GeneID" id="63788069"/>
<organism evidence="1 2">
    <name type="scientific">Protomyces lactucae-debilis</name>
    <dbReference type="NCBI Taxonomy" id="2754530"/>
    <lineage>
        <taxon>Eukaryota</taxon>
        <taxon>Fungi</taxon>
        <taxon>Dikarya</taxon>
        <taxon>Ascomycota</taxon>
        <taxon>Taphrinomycotina</taxon>
        <taxon>Taphrinomycetes</taxon>
        <taxon>Taphrinales</taxon>
        <taxon>Protomycetaceae</taxon>
        <taxon>Protomyces</taxon>
    </lineage>
</organism>
<sequence length="115" mass="12794">MSCSSIPKAAIDAKVKVFSTVRIKSLDAYKLEVDTLTSVVKKYGCNFLSIGVKDIVRADITSKKIAPMIEDARKLSNGLNYDVFLTLVETFQQSLQYDYKEEIAAVDFLSVVFNA</sequence>
<protein>
    <submittedName>
        <fullName evidence="1">Uncharacterized protein</fullName>
    </submittedName>
</protein>
<proteinExistence type="predicted"/>
<reference evidence="1 2" key="1">
    <citation type="submission" date="2016-07" db="EMBL/GenBank/DDBJ databases">
        <title>Pervasive Adenine N6-methylation of Active Genes in Fungi.</title>
        <authorList>
            <consortium name="DOE Joint Genome Institute"/>
            <person name="Mondo S.J."/>
            <person name="Dannebaum R.O."/>
            <person name="Kuo R.C."/>
            <person name="Labutti K."/>
            <person name="Haridas S."/>
            <person name="Kuo A."/>
            <person name="Salamov A."/>
            <person name="Ahrendt S.R."/>
            <person name="Lipzen A."/>
            <person name="Sullivan W."/>
            <person name="Andreopoulos W.B."/>
            <person name="Clum A."/>
            <person name="Lindquist E."/>
            <person name="Daum C."/>
            <person name="Ramamoorthy G.K."/>
            <person name="Gryganskyi A."/>
            <person name="Culley D."/>
            <person name="Magnuson J.K."/>
            <person name="James T.Y."/>
            <person name="O'Malley M.A."/>
            <person name="Stajich J.E."/>
            <person name="Spatafora J.W."/>
            <person name="Visel A."/>
            <person name="Grigoriev I.V."/>
        </authorList>
    </citation>
    <scope>NUCLEOTIDE SEQUENCE [LARGE SCALE GENOMIC DNA]</scope>
    <source>
        <strain evidence="1 2">12-1054</strain>
    </source>
</reference>
<keyword evidence="2" id="KW-1185">Reference proteome</keyword>
<evidence type="ECO:0000313" key="2">
    <source>
        <dbReference type="Proteomes" id="UP000193685"/>
    </source>
</evidence>
<gene>
    <name evidence="1" type="ORF">BCR37DRAFT_394443</name>
</gene>
<accession>A0A1Y2F5H7</accession>
<comment type="caution">
    <text evidence="1">The sequence shown here is derived from an EMBL/GenBank/DDBJ whole genome shotgun (WGS) entry which is preliminary data.</text>
</comment>
<dbReference type="Proteomes" id="UP000193685">
    <property type="component" value="Unassembled WGS sequence"/>
</dbReference>
<dbReference type="AlphaFoldDB" id="A0A1Y2F5H7"/>
<evidence type="ECO:0000313" key="1">
    <source>
        <dbReference type="EMBL" id="ORY79113.1"/>
    </source>
</evidence>
<dbReference type="RefSeq" id="XP_040723745.1">
    <property type="nucleotide sequence ID" value="XM_040871470.1"/>
</dbReference>
<dbReference type="EMBL" id="MCFI01000016">
    <property type="protein sequence ID" value="ORY79113.1"/>
    <property type="molecule type" value="Genomic_DNA"/>
</dbReference>
<name>A0A1Y2F5H7_PROLT</name>